<sequence length="137" mass="15343">MGVILLNGVFVVNTGQQTLVSDVQQCHSRGFIDATAFRFDNAVFNLIAHAQTVATANTVSFQHQLNIIREGFTVQRNRMAAFETHGHFFSLDFDVLVPELHAHDRVNDLHAGVQEFQVFRFVRCTQHVGVCGIGFLD</sequence>
<organism evidence="1 2">
    <name type="scientific">Enterobacter cloacae</name>
    <dbReference type="NCBI Taxonomy" id="550"/>
    <lineage>
        <taxon>Bacteria</taxon>
        <taxon>Pseudomonadati</taxon>
        <taxon>Pseudomonadota</taxon>
        <taxon>Gammaproteobacteria</taxon>
        <taxon>Enterobacterales</taxon>
        <taxon>Enterobacteriaceae</taxon>
        <taxon>Enterobacter</taxon>
        <taxon>Enterobacter cloacae complex</taxon>
    </lineage>
</organism>
<dbReference type="Proteomes" id="UP000076008">
    <property type="component" value="Unassembled WGS sequence"/>
</dbReference>
<evidence type="ECO:0000313" key="2">
    <source>
        <dbReference type="Proteomes" id="UP000076008"/>
    </source>
</evidence>
<proteinExistence type="predicted"/>
<accession>A0A156X343</accession>
<protein>
    <submittedName>
        <fullName evidence="1">Uncharacterized protein</fullName>
    </submittedName>
</protein>
<dbReference type="EMBL" id="FJXR01000006">
    <property type="protein sequence ID" value="CZU89906.1"/>
    <property type="molecule type" value="Genomic_DNA"/>
</dbReference>
<reference evidence="1 2" key="1">
    <citation type="submission" date="2016-03" db="EMBL/GenBank/DDBJ databases">
        <authorList>
            <consortium name="Pathogen Informatics"/>
        </authorList>
    </citation>
    <scope>NUCLEOTIDE SEQUENCE [LARGE SCALE GENOMIC DNA]</scope>
    <source>
        <strain evidence="2">e1252</strain>
    </source>
</reference>
<name>A0A156X343_ENTCL</name>
<dbReference type="AlphaFoldDB" id="A0A156X343"/>
<gene>
    <name evidence="1" type="ORF">SAMEA2273318_01341</name>
</gene>
<evidence type="ECO:0000313" key="1">
    <source>
        <dbReference type="EMBL" id="CZU89906.1"/>
    </source>
</evidence>